<dbReference type="InterPro" id="IPR000131">
    <property type="entry name" value="ATP_synth_F1_gsu"/>
</dbReference>
<dbReference type="EMBL" id="BRYB01003163">
    <property type="protein sequence ID" value="GMI31740.1"/>
    <property type="molecule type" value="Genomic_DNA"/>
</dbReference>
<evidence type="ECO:0000256" key="8">
    <source>
        <dbReference type="ARBA" id="ARBA00023310"/>
    </source>
</evidence>
<comment type="subcellular location">
    <subcellularLocation>
        <location evidence="1">Membrane</location>
        <topology evidence="1">Peripheral membrane protein</topology>
    </subcellularLocation>
</comment>
<evidence type="ECO:0000256" key="2">
    <source>
        <dbReference type="ARBA" id="ARBA00007681"/>
    </source>
</evidence>
<evidence type="ECO:0000256" key="7">
    <source>
        <dbReference type="ARBA" id="ARBA00023196"/>
    </source>
</evidence>
<comment type="similarity">
    <text evidence="2">Belongs to the ATPase gamma chain family.</text>
</comment>
<dbReference type="Pfam" id="PF00231">
    <property type="entry name" value="ATP-synt"/>
    <property type="match status" value="1"/>
</dbReference>
<keyword evidence="3" id="KW-0813">Transport</keyword>
<evidence type="ECO:0000256" key="4">
    <source>
        <dbReference type="ARBA" id="ARBA00022781"/>
    </source>
</evidence>
<proteinExistence type="inferred from homology"/>
<keyword evidence="8" id="KW-0066">ATP synthesis</keyword>
<dbReference type="InterPro" id="IPR035968">
    <property type="entry name" value="ATP_synth_F1_ATPase_gsu"/>
</dbReference>
<dbReference type="Proteomes" id="UP001165060">
    <property type="component" value="Unassembled WGS sequence"/>
</dbReference>
<sequence>MATEKQLAMQITSTKNIMKITSSMKMVSAAKLKGDENRLLRARPFNKWAEAICGPSYPLDFDLGPTFEEIPDNALIVPLTSDKGLCGGVNSFISRGVRGMVQQLSADKKDCSICVVGDKGRSQMRRMVGDKLVAAATEVEAPGNFDLAAALTAEVLACGSDYSAIVIVHNEFVNPAVYNQVYKILRPLEATGDNEAMPQYEFEPDIKNEVLEDLTE</sequence>
<dbReference type="PANTHER" id="PTHR11693">
    <property type="entry name" value="ATP SYNTHASE GAMMA CHAIN"/>
    <property type="match status" value="1"/>
</dbReference>
<organism evidence="9 10">
    <name type="scientific">Tetraparma gracilis</name>
    <dbReference type="NCBI Taxonomy" id="2962635"/>
    <lineage>
        <taxon>Eukaryota</taxon>
        <taxon>Sar</taxon>
        <taxon>Stramenopiles</taxon>
        <taxon>Ochrophyta</taxon>
        <taxon>Bolidophyceae</taxon>
        <taxon>Parmales</taxon>
        <taxon>Triparmaceae</taxon>
        <taxon>Tetraparma</taxon>
    </lineage>
</organism>
<evidence type="ECO:0000256" key="3">
    <source>
        <dbReference type="ARBA" id="ARBA00022448"/>
    </source>
</evidence>
<dbReference type="Gene3D" id="1.10.287.80">
    <property type="entry name" value="ATP synthase, gamma subunit, helix hairpin domain"/>
    <property type="match status" value="1"/>
</dbReference>
<dbReference type="Gene3D" id="3.40.1380.10">
    <property type="match status" value="1"/>
</dbReference>
<evidence type="ECO:0000256" key="1">
    <source>
        <dbReference type="ARBA" id="ARBA00004170"/>
    </source>
</evidence>
<evidence type="ECO:0000256" key="6">
    <source>
        <dbReference type="ARBA" id="ARBA00023136"/>
    </source>
</evidence>
<gene>
    <name evidence="9" type="ORF">TeGR_g12006</name>
</gene>
<accession>A0ABQ6MT50</accession>
<keyword evidence="6" id="KW-0472">Membrane</keyword>
<keyword evidence="4" id="KW-0375">Hydrogen ion transport</keyword>
<protein>
    <submittedName>
        <fullName evidence="9">Uncharacterized protein</fullName>
    </submittedName>
</protein>
<dbReference type="PRINTS" id="PR00126">
    <property type="entry name" value="ATPASEGAMMA"/>
</dbReference>
<dbReference type="SUPFAM" id="SSF52943">
    <property type="entry name" value="ATP synthase (F1-ATPase), gamma subunit"/>
    <property type="match status" value="1"/>
</dbReference>
<keyword evidence="5" id="KW-0406">Ion transport</keyword>
<keyword evidence="7" id="KW-0139">CF(1)</keyword>
<keyword evidence="10" id="KW-1185">Reference proteome</keyword>
<evidence type="ECO:0000313" key="10">
    <source>
        <dbReference type="Proteomes" id="UP001165060"/>
    </source>
</evidence>
<comment type="caution">
    <text evidence="9">The sequence shown here is derived from an EMBL/GenBank/DDBJ whole genome shotgun (WGS) entry which is preliminary data.</text>
</comment>
<dbReference type="PANTHER" id="PTHR11693:SF22">
    <property type="entry name" value="ATP SYNTHASE SUBUNIT GAMMA, MITOCHONDRIAL"/>
    <property type="match status" value="1"/>
</dbReference>
<reference evidence="9 10" key="1">
    <citation type="journal article" date="2023" name="Commun. Biol.">
        <title>Genome analysis of Parmales, the sister group of diatoms, reveals the evolutionary specialization of diatoms from phago-mixotrophs to photoautotrophs.</title>
        <authorList>
            <person name="Ban H."/>
            <person name="Sato S."/>
            <person name="Yoshikawa S."/>
            <person name="Yamada K."/>
            <person name="Nakamura Y."/>
            <person name="Ichinomiya M."/>
            <person name="Sato N."/>
            <person name="Blanc-Mathieu R."/>
            <person name="Endo H."/>
            <person name="Kuwata A."/>
            <person name="Ogata H."/>
        </authorList>
    </citation>
    <scope>NUCLEOTIDE SEQUENCE [LARGE SCALE GENOMIC DNA]</scope>
</reference>
<evidence type="ECO:0000256" key="5">
    <source>
        <dbReference type="ARBA" id="ARBA00023065"/>
    </source>
</evidence>
<name>A0ABQ6MT50_9STRA</name>
<evidence type="ECO:0000313" key="9">
    <source>
        <dbReference type="EMBL" id="GMI31740.1"/>
    </source>
</evidence>